<dbReference type="InterPro" id="IPR000210">
    <property type="entry name" value="BTB/POZ_dom"/>
</dbReference>
<proteinExistence type="predicted"/>
<dbReference type="PANTHER" id="PTHR47843:SF5">
    <property type="entry name" value="BTB_POZ DOMAIN PROTEIN"/>
    <property type="match status" value="1"/>
</dbReference>
<dbReference type="CDD" id="cd18186">
    <property type="entry name" value="BTB_POZ_ZBTB_KLHL-like"/>
    <property type="match status" value="1"/>
</dbReference>
<dbReference type="PROSITE" id="PS50097">
    <property type="entry name" value="BTB"/>
    <property type="match status" value="1"/>
</dbReference>
<dbReference type="eggNOG" id="ENOG502T7H2">
    <property type="taxonomic scope" value="Eukaryota"/>
</dbReference>
<dbReference type="Pfam" id="PF00651">
    <property type="entry name" value="BTB"/>
    <property type="match status" value="1"/>
</dbReference>
<dbReference type="AlphaFoldDB" id="R0K6L3"/>
<organism evidence="2 3">
    <name type="scientific">Exserohilum turcicum (strain 28A)</name>
    <name type="common">Northern leaf blight fungus</name>
    <name type="synonym">Setosphaeria turcica</name>
    <dbReference type="NCBI Taxonomy" id="671987"/>
    <lineage>
        <taxon>Eukaryota</taxon>
        <taxon>Fungi</taxon>
        <taxon>Dikarya</taxon>
        <taxon>Ascomycota</taxon>
        <taxon>Pezizomycotina</taxon>
        <taxon>Dothideomycetes</taxon>
        <taxon>Pleosporomycetidae</taxon>
        <taxon>Pleosporales</taxon>
        <taxon>Pleosporineae</taxon>
        <taxon>Pleosporaceae</taxon>
        <taxon>Exserohilum</taxon>
    </lineage>
</organism>
<dbReference type="Proteomes" id="UP000016935">
    <property type="component" value="Unassembled WGS sequence"/>
</dbReference>
<dbReference type="SMART" id="SM00225">
    <property type="entry name" value="BTB"/>
    <property type="match status" value="1"/>
</dbReference>
<dbReference type="PANTHER" id="PTHR47843">
    <property type="entry name" value="BTB DOMAIN-CONTAINING PROTEIN-RELATED"/>
    <property type="match status" value="1"/>
</dbReference>
<accession>R0K6L3</accession>
<dbReference type="STRING" id="671987.R0K6L3"/>
<dbReference type="SUPFAM" id="SSF54695">
    <property type="entry name" value="POZ domain"/>
    <property type="match status" value="1"/>
</dbReference>
<dbReference type="RefSeq" id="XP_008027633.1">
    <property type="nucleotide sequence ID" value="XM_008029442.1"/>
</dbReference>
<dbReference type="InterPro" id="IPR011333">
    <property type="entry name" value="SKP1/BTB/POZ_sf"/>
</dbReference>
<sequence>MSLSNEYGSVTWPLKSFAISDDFKSPGSAQLLLDRANSEFGLIYQTEPGVAVMAQFPDTDEPVFFQVSKARAVCTRFNKSCKKVCVLMQHLQIDLNFTTGVDADDFLHTLSRLATKVGNLHFEVHEAASSHAIARADFSMEKEGYTNHSSQAWMAVPSENMPEWARIYKTGKCSDFSIIAGGRVFPVHRVLLCMRSQYFNAVCDGNFAEAEQRSITLPENDQTVSTMLQEMYQVYNPTTGSIFTNFALQPAIEKDRIMGNLLALFVACDKYNLESIKQKVVETIIDRLPFIHDPLSLVDLASSIYSDTCPAVDSGLRKAITLQLHARLPAIMEDEAAWQDYSEDKALLKALHSHQCGIQDAMRPFGISTPPASPTKKGK</sequence>
<reference evidence="2 3" key="2">
    <citation type="journal article" date="2013" name="PLoS Genet.">
        <title>Comparative genome structure, secondary metabolite, and effector coding capacity across Cochliobolus pathogens.</title>
        <authorList>
            <person name="Condon B.J."/>
            <person name="Leng Y."/>
            <person name="Wu D."/>
            <person name="Bushley K.E."/>
            <person name="Ohm R.A."/>
            <person name="Otillar R."/>
            <person name="Martin J."/>
            <person name="Schackwitz W."/>
            <person name="Grimwood J."/>
            <person name="MohdZainudin N."/>
            <person name="Xue C."/>
            <person name="Wang R."/>
            <person name="Manning V.A."/>
            <person name="Dhillon B."/>
            <person name="Tu Z.J."/>
            <person name="Steffenson B.J."/>
            <person name="Salamov A."/>
            <person name="Sun H."/>
            <person name="Lowry S."/>
            <person name="LaButti K."/>
            <person name="Han J."/>
            <person name="Copeland A."/>
            <person name="Lindquist E."/>
            <person name="Barry K."/>
            <person name="Schmutz J."/>
            <person name="Baker S.E."/>
            <person name="Ciuffetti L.M."/>
            <person name="Grigoriev I.V."/>
            <person name="Zhong S."/>
            <person name="Turgeon B.G."/>
        </authorList>
    </citation>
    <scope>NUCLEOTIDE SEQUENCE [LARGE SCALE GENOMIC DNA]</scope>
    <source>
        <strain evidence="3">28A</strain>
    </source>
</reference>
<dbReference type="OrthoDB" id="6359816at2759"/>
<evidence type="ECO:0000313" key="3">
    <source>
        <dbReference type="Proteomes" id="UP000016935"/>
    </source>
</evidence>
<dbReference type="EMBL" id="KB908703">
    <property type="protein sequence ID" value="EOA85169.1"/>
    <property type="molecule type" value="Genomic_DNA"/>
</dbReference>
<dbReference type="GeneID" id="19397434"/>
<evidence type="ECO:0000313" key="2">
    <source>
        <dbReference type="EMBL" id="EOA85169.1"/>
    </source>
</evidence>
<name>R0K6L3_EXST2</name>
<gene>
    <name evidence="2" type="ORF">SETTUDRAFT_154756</name>
</gene>
<reference evidence="2 3" key="1">
    <citation type="journal article" date="2012" name="PLoS Pathog.">
        <title>Diverse lifestyles and strategies of plant pathogenesis encoded in the genomes of eighteen Dothideomycetes fungi.</title>
        <authorList>
            <person name="Ohm R.A."/>
            <person name="Feau N."/>
            <person name="Henrissat B."/>
            <person name="Schoch C.L."/>
            <person name="Horwitz B.A."/>
            <person name="Barry K.W."/>
            <person name="Condon B.J."/>
            <person name="Copeland A.C."/>
            <person name="Dhillon B."/>
            <person name="Glaser F."/>
            <person name="Hesse C.N."/>
            <person name="Kosti I."/>
            <person name="LaButti K."/>
            <person name="Lindquist E.A."/>
            <person name="Lucas S."/>
            <person name="Salamov A.A."/>
            <person name="Bradshaw R.E."/>
            <person name="Ciuffetti L."/>
            <person name="Hamelin R.C."/>
            <person name="Kema G.H.J."/>
            <person name="Lawrence C."/>
            <person name="Scott J.A."/>
            <person name="Spatafora J.W."/>
            <person name="Turgeon B.G."/>
            <person name="de Wit P.J.G.M."/>
            <person name="Zhong S."/>
            <person name="Goodwin S.B."/>
            <person name="Grigoriev I.V."/>
        </authorList>
    </citation>
    <scope>NUCLEOTIDE SEQUENCE [LARGE SCALE GENOMIC DNA]</scope>
    <source>
        <strain evidence="3">28A</strain>
    </source>
</reference>
<evidence type="ECO:0000259" key="1">
    <source>
        <dbReference type="PROSITE" id="PS50097"/>
    </source>
</evidence>
<keyword evidence="3" id="KW-1185">Reference proteome</keyword>
<feature type="domain" description="BTB" evidence="1">
    <location>
        <begin position="174"/>
        <end position="232"/>
    </location>
</feature>
<dbReference type="HOGENOM" id="CLU_742006_0_0_1"/>
<protein>
    <recommendedName>
        <fullName evidence="1">BTB domain-containing protein</fullName>
    </recommendedName>
</protein>
<dbReference type="Gene3D" id="3.30.710.10">
    <property type="entry name" value="Potassium Channel Kv1.1, Chain A"/>
    <property type="match status" value="1"/>
</dbReference>